<dbReference type="EMBL" id="JADGKB010000174">
    <property type="protein sequence ID" value="KAJ3251639.1"/>
    <property type="molecule type" value="Genomic_DNA"/>
</dbReference>
<comment type="caution">
    <text evidence="3">The sequence shown here is derived from an EMBL/GenBank/DDBJ whole genome shotgun (WGS) entry which is preliminary data.</text>
</comment>
<keyword evidence="4" id="KW-1185">Reference proteome</keyword>
<gene>
    <name evidence="2" type="ORF">HK103_002220</name>
    <name evidence="3" type="ORF">HK103_002223</name>
</gene>
<sequence>MKISTKSRLLVLLPIILIATYILWDEQPASAAKAEKPSAECLHEPRKIAGPMDNDWLMLAKQIMDKDHHFAMMRFADGEQAVIDRRPLVSQQDSWVYKGGEQSMLSTDLASTLKGHYGQPVYYGLSGDENVPSLNYFLSHIEQNLDYITYSNVFVNSNYKRTRNMWKKIQAGEAGPVVIFASKESRTNAQSFVTLQEYLECPDNGLDWYETHHKEIKKEWERLAKKYTDTLFIMSCGPLTNIGVHTMWSLNNRNKYIDFGSSVDEVLKGRKTRPYMDDGNFYSTQFDSAFKLDADGKAVMLPGYFY</sequence>
<keyword evidence="1" id="KW-0732">Signal</keyword>
<protein>
    <submittedName>
        <fullName evidence="3">Uncharacterized protein</fullName>
    </submittedName>
</protein>
<feature type="chain" id="PRO_5042441398" evidence="1">
    <location>
        <begin position="32"/>
        <end position="306"/>
    </location>
</feature>
<reference evidence="3" key="1">
    <citation type="submission" date="2020-05" db="EMBL/GenBank/DDBJ databases">
        <title>Phylogenomic resolution of chytrid fungi.</title>
        <authorList>
            <person name="Stajich J.E."/>
            <person name="Amses K."/>
            <person name="Simmons R."/>
            <person name="Seto K."/>
            <person name="Myers J."/>
            <person name="Bonds A."/>
            <person name="Quandt C.A."/>
            <person name="Barry K."/>
            <person name="Liu P."/>
            <person name="Grigoriev I."/>
            <person name="Longcore J.E."/>
            <person name="James T.Y."/>
        </authorList>
    </citation>
    <scope>NUCLEOTIDE SEQUENCE</scope>
    <source>
        <strain evidence="3">PLAUS21</strain>
    </source>
</reference>
<dbReference type="EMBL" id="JADGKB010000174">
    <property type="protein sequence ID" value="KAJ3251636.1"/>
    <property type="molecule type" value="Genomic_DNA"/>
</dbReference>
<name>A0AAD5U9H8_9FUNG</name>
<evidence type="ECO:0000313" key="2">
    <source>
        <dbReference type="EMBL" id="KAJ3251636.1"/>
    </source>
</evidence>
<evidence type="ECO:0000313" key="4">
    <source>
        <dbReference type="Proteomes" id="UP001210925"/>
    </source>
</evidence>
<proteinExistence type="predicted"/>
<organism evidence="3 4">
    <name type="scientific">Boothiomyces macroporosus</name>
    <dbReference type="NCBI Taxonomy" id="261099"/>
    <lineage>
        <taxon>Eukaryota</taxon>
        <taxon>Fungi</taxon>
        <taxon>Fungi incertae sedis</taxon>
        <taxon>Chytridiomycota</taxon>
        <taxon>Chytridiomycota incertae sedis</taxon>
        <taxon>Chytridiomycetes</taxon>
        <taxon>Rhizophydiales</taxon>
        <taxon>Terramycetaceae</taxon>
        <taxon>Boothiomyces</taxon>
    </lineage>
</organism>
<feature type="signal peptide" evidence="1">
    <location>
        <begin position="1"/>
        <end position="31"/>
    </location>
</feature>
<accession>A0AAD5U9H8</accession>
<evidence type="ECO:0000313" key="3">
    <source>
        <dbReference type="EMBL" id="KAJ3251639.1"/>
    </source>
</evidence>
<evidence type="ECO:0000256" key="1">
    <source>
        <dbReference type="SAM" id="SignalP"/>
    </source>
</evidence>
<dbReference type="Proteomes" id="UP001210925">
    <property type="component" value="Unassembled WGS sequence"/>
</dbReference>
<dbReference type="AlphaFoldDB" id="A0AAD5U9H8"/>